<protein>
    <submittedName>
        <fullName evidence="1">Uncharacterized protein</fullName>
    </submittedName>
</protein>
<accession>A0A6J4PBT6</accession>
<sequence>MRLQVGSAVYLSRPFDKHAGWTHRASRLMHPTLRQASPLPEALNLIA</sequence>
<proteinExistence type="predicted"/>
<dbReference type="EMBL" id="CADCUW010000248">
    <property type="protein sequence ID" value="CAA9411984.1"/>
    <property type="molecule type" value="Genomic_DNA"/>
</dbReference>
<organism evidence="1">
    <name type="scientific">uncultured Rubrobacteraceae bacterium</name>
    <dbReference type="NCBI Taxonomy" id="349277"/>
    <lineage>
        <taxon>Bacteria</taxon>
        <taxon>Bacillati</taxon>
        <taxon>Actinomycetota</taxon>
        <taxon>Rubrobacteria</taxon>
        <taxon>Rubrobacterales</taxon>
        <taxon>Rubrobacteraceae</taxon>
        <taxon>environmental samples</taxon>
    </lineage>
</organism>
<gene>
    <name evidence="1" type="ORF">AVDCRST_MAG01-01-1670</name>
</gene>
<dbReference type="AlphaFoldDB" id="A0A6J4PBT6"/>
<name>A0A6J4PBT6_9ACTN</name>
<evidence type="ECO:0000313" key="1">
    <source>
        <dbReference type="EMBL" id="CAA9411984.1"/>
    </source>
</evidence>
<reference evidence="1" key="1">
    <citation type="submission" date="2020-02" db="EMBL/GenBank/DDBJ databases">
        <authorList>
            <person name="Meier V. D."/>
        </authorList>
    </citation>
    <scope>NUCLEOTIDE SEQUENCE</scope>
    <source>
        <strain evidence="1">AVDCRST_MAG01</strain>
    </source>
</reference>